<feature type="transmembrane region" description="Helical" evidence="1">
    <location>
        <begin position="152"/>
        <end position="170"/>
    </location>
</feature>
<feature type="transmembrane region" description="Helical" evidence="1">
    <location>
        <begin position="49"/>
        <end position="69"/>
    </location>
</feature>
<protein>
    <submittedName>
        <fullName evidence="2">Uncharacterized protein</fullName>
    </submittedName>
</protein>
<evidence type="ECO:0000256" key="1">
    <source>
        <dbReference type="SAM" id="Phobius"/>
    </source>
</evidence>
<evidence type="ECO:0000313" key="2">
    <source>
        <dbReference type="EMBL" id="GKX62339.1"/>
    </source>
</evidence>
<comment type="caution">
    <text evidence="2">The sequence shown here is derived from an EMBL/GenBank/DDBJ whole genome shotgun (WGS) entry which is preliminary data.</text>
</comment>
<keyword evidence="1" id="KW-1133">Transmembrane helix</keyword>
<keyword evidence="1" id="KW-0812">Transmembrane</keyword>
<feature type="transmembrane region" description="Helical" evidence="1">
    <location>
        <begin position="209"/>
        <end position="227"/>
    </location>
</feature>
<reference evidence="2" key="1">
    <citation type="submission" date="2022-06" db="EMBL/GenBank/DDBJ databases">
        <title>Draft genome sequences of Pragia fontium str. JCM24417.</title>
        <authorList>
            <person name="Wakabayashi Y."/>
            <person name="Kojima K."/>
        </authorList>
    </citation>
    <scope>NUCLEOTIDE SEQUENCE</scope>
    <source>
        <strain evidence="2">JCM 24417</strain>
    </source>
</reference>
<feature type="transmembrane region" description="Helical" evidence="1">
    <location>
        <begin position="23"/>
        <end position="43"/>
    </location>
</feature>
<name>A0ABQ5LG19_9GAMM</name>
<keyword evidence="1" id="KW-0472">Membrane</keyword>
<sequence>MSKTNQEIFENDYMPYIVSRGKFCTRIVLLVAYIPVLVLLFYFDANPTADSIFTGMVSMLSILLPWYIVDPISLQSVLGVPGMYLTYMAGNSKEVRVPASTQALNAAGYQLGTREGTVISAIGISVSIFISLSLMTFLAIAGNMIIQMLPQTMLDALQFLLPALFGALFMDRLLNSPMKLSLSAIPVIFIAKVLSVIGVFAILPFGGGYASIIICVVSCMILAKVLCANNSKEEKPVVNGEVSS</sequence>
<dbReference type="EMBL" id="BRLJ01000002">
    <property type="protein sequence ID" value="GKX62339.1"/>
    <property type="molecule type" value="Genomic_DNA"/>
</dbReference>
<evidence type="ECO:0000313" key="3">
    <source>
        <dbReference type="Proteomes" id="UP001059610"/>
    </source>
</evidence>
<organism evidence="2 3">
    <name type="scientific">Pragia fontium</name>
    <dbReference type="NCBI Taxonomy" id="82985"/>
    <lineage>
        <taxon>Bacteria</taxon>
        <taxon>Pseudomonadati</taxon>
        <taxon>Pseudomonadota</taxon>
        <taxon>Gammaproteobacteria</taxon>
        <taxon>Enterobacterales</taxon>
        <taxon>Budviciaceae</taxon>
        <taxon>Pragia</taxon>
    </lineage>
</organism>
<keyword evidence="3" id="KW-1185">Reference proteome</keyword>
<accession>A0ABQ5LG19</accession>
<feature type="transmembrane region" description="Helical" evidence="1">
    <location>
        <begin position="118"/>
        <end position="146"/>
    </location>
</feature>
<dbReference type="Proteomes" id="UP001059610">
    <property type="component" value="Unassembled WGS sequence"/>
</dbReference>
<gene>
    <name evidence="2" type="ORF">SOASR032_09080</name>
</gene>
<proteinExistence type="predicted"/>
<feature type="transmembrane region" description="Helical" evidence="1">
    <location>
        <begin position="182"/>
        <end position="203"/>
    </location>
</feature>
<dbReference type="RefSeq" id="WP_053007626.1">
    <property type="nucleotide sequence ID" value="NZ_BRLJ01000002.1"/>
</dbReference>